<name>A0A4R5NDT0_9LACO</name>
<evidence type="ECO:0000313" key="1">
    <source>
        <dbReference type="EMBL" id="TDG71699.1"/>
    </source>
</evidence>
<keyword evidence="2" id="KW-1185">Reference proteome</keyword>
<sequence length="114" mass="13501">MKRYDRKILVSTILTDDDEEGQPFLIQNTFFDRHGEIKKRTIELNPKSNAYRYFYIEASSGRYEPDKYALYLRMDSFQSGNIAYAKLVREQLDEIISLGETMKMSLDKEGWIEI</sequence>
<reference evidence="1 2" key="1">
    <citation type="journal article" date="2019" name="Appl. Microbiol. Biotechnol.">
        <title>Uncovering carbohydrate metabolism through a genotype-phenotype association study of 56 lactic acid bacteria genomes.</title>
        <authorList>
            <person name="Buron-Moles G."/>
            <person name="Chailyan A."/>
            <person name="Dolejs I."/>
            <person name="Forster J."/>
            <person name="Miks M.H."/>
        </authorList>
    </citation>
    <scope>NUCLEOTIDE SEQUENCE [LARGE SCALE GENOMIC DNA]</scope>
    <source>
        <strain evidence="1 2">ATCC 29644</strain>
    </source>
</reference>
<dbReference type="AlphaFoldDB" id="A0A4R5NDT0"/>
<dbReference type="Proteomes" id="UP000295257">
    <property type="component" value="Unassembled WGS sequence"/>
</dbReference>
<dbReference type="RefSeq" id="WP_010020743.1">
    <property type="nucleotide sequence ID" value="NZ_PUFN01000019.1"/>
</dbReference>
<dbReference type="EMBL" id="PUFN01000019">
    <property type="protein sequence ID" value="TDG71699.1"/>
    <property type="molecule type" value="Genomic_DNA"/>
</dbReference>
<protein>
    <submittedName>
        <fullName evidence="1">Uncharacterized protein</fullName>
    </submittedName>
</protein>
<comment type="caution">
    <text evidence="1">The sequence shown here is derived from an EMBL/GenBank/DDBJ whole genome shotgun (WGS) entry which is preliminary data.</text>
</comment>
<proteinExistence type="predicted"/>
<accession>A0A4R5NDT0</accession>
<gene>
    <name evidence="1" type="ORF">C5L30_002279</name>
</gene>
<evidence type="ECO:0000313" key="2">
    <source>
        <dbReference type="Proteomes" id="UP000295257"/>
    </source>
</evidence>
<organism evidence="1 2">
    <name type="scientific">Companilactobacillus farciminis</name>
    <dbReference type="NCBI Taxonomy" id="1612"/>
    <lineage>
        <taxon>Bacteria</taxon>
        <taxon>Bacillati</taxon>
        <taxon>Bacillota</taxon>
        <taxon>Bacilli</taxon>
        <taxon>Lactobacillales</taxon>
        <taxon>Lactobacillaceae</taxon>
        <taxon>Companilactobacillus</taxon>
    </lineage>
</organism>